<dbReference type="AlphaFoldDB" id="A0A1Q9A2C7"/>
<protein>
    <submittedName>
        <fullName evidence="2">Uncharacterized protein</fullName>
    </submittedName>
</protein>
<dbReference type="EMBL" id="MKIN01000023">
    <property type="protein sequence ID" value="OLP48663.1"/>
    <property type="molecule type" value="Genomic_DNA"/>
</dbReference>
<evidence type="ECO:0000256" key="1">
    <source>
        <dbReference type="SAM" id="MobiDB-lite"/>
    </source>
</evidence>
<gene>
    <name evidence="2" type="ORF">BJF91_01595</name>
</gene>
<reference evidence="2 3" key="1">
    <citation type="submission" date="2016-09" db="EMBL/GenBank/DDBJ databases">
        <title>Rhizobium oryziradicis sp. nov., isolated from the root of rice.</title>
        <authorList>
            <person name="Zhao J."/>
            <person name="Zhang X."/>
        </authorList>
    </citation>
    <scope>NUCLEOTIDE SEQUENCE [LARGE SCALE GENOMIC DNA]</scope>
    <source>
        <strain evidence="2 3">14971</strain>
    </source>
</reference>
<dbReference type="Proteomes" id="UP000185598">
    <property type="component" value="Unassembled WGS sequence"/>
</dbReference>
<name>A0A1Q9A2C7_9HYPH</name>
<feature type="compositionally biased region" description="Low complexity" evidence="1">
    <location>
        <begin position="17"/>
        <end position="27"/>
    </location>
</feature>
<keyword evidence="3" id="KW-1185">Reference proteome</keyword>
<comment type="caution">
    <text evidence="2">The sequence shown here is derived from an EMBL/GenBank/DDBJ whole genome shotgun (WGS) entry which is preliminary data.</text>
</comment>
<organism evidence="2 3">
    <name type="scientific">Allorhizobium taibaishanense</name>
    <dbReference type="NCBI Taxonomy" id="887144"/>
    <lineage>
        <taxon>Bacteria</taxon>
        <taxon>Pseudomonadati</taxon>
        <taxon>Pseudomonadota</taxon>
        <taxon>Alphaproteobacteria</taxon>
        <taxon>Hyphomicrobiales</taxon>
        <taxon>Rhizobiaceae</taxon>
        <taxon>Rhizobium/Agrobacterium group</taxon>
        <taxon>Allorhizobium</taxon>
    </lineage>
</organism>
<evidence type="ECO:0000313" key="2">
    <source>
        <dbReference type="EMBL" id="OLP48663.1"/>
    </source>
</evidence>
<proteinExistence type="predicted"/>
<sequence length="71" mass="7918">MGVPFSLVITPSDTAHQQQNNDNYNDQAKTARRTVTPITAMAPGRKRSQEQQYQDDNKNSAEHGGFLSLLQ</sequence>
<evidence type="ECO:0000313" key="3">
    <source>
        <dbReference type="Proteomes" id="UP000185598"/>
    </source>
</evidence>
<accession>A0A1Q9A2C7</accession>
<feature type="region of interest" description="Disordered" evidence="1">
    <location>
        <begin position="1"/>
        <end position="71"/>
    </location>
</feature>